<accession>A0A9D9ILY7</accession>
<name>A0A9D9ILY7_9BACT</name>
<dbReference type="EMBL" id="JADIMD010000118">
    <property type="protein sequence ID" value="MBO8475193.1"/>
    <property type="molecule type" value="Genomic_DNA"/>
</dbReference>
<evidence type="ECO:0000313" key="2">
    <source>
        <dbReference type="Proteomes" id="UP000823757"/>
    </source>
</evidence>
<reference evidence="1" key="2">
    <citation type="journal article" date="2021" name="PeerJ">
        <title>Extensive microbial diversity within the chicken gut microbiome revealed by metagenomics and culture.</title>
        <authorList>
            <person name="Gilroy R."/>
            <person name="Ravi A."/>
            <person name="Getino M."/>
            <person name="Pursley I."/>
            <person name="Horton D.L."/>
            <person name="Alikhan N.F."/>
            <person name="Baker D."/>
            <person name="Gharbi K."/>
            <person name="Hall N."/>
            <person name="Watson M."/>
            <person name="Adriaenssens E.M."/>
            <person name="Foster-Nyarko E."/>
            <person name="Jarju S."/>
            <person name="Secka A."/>
            <person name="Antonio M."/>
            <person name="Oren A."/>
            <person name="Chaudhuri R.R."/>
            <person name="La Ragione R."/>
            <person name="Hildebrand F."/>
            <person name="Pallen M.J."/>
        </authorList>
    </citation>
    <scope>NUCLEOTIDE SEQUENCE</scope>
    <source>
        <strain evidence="1">B1-13419</strain>
    </source>
</reference>
<protein>
    <submittedName>
        <fullName evidence="1">Uncharacterized protein</fullName>
    </submittedName>
</protein>
<sequence length="356" mass="38979">MKKIRIGNDVAFAWTIKVGGSDHDLEGKILKLYVSSGCHSEEITDFTVDGNTVSSVFPGTRQKFPGIYALTLVENPGSSGMMTIDCCGAFQLVDWTCLEECTPDGSLVLESNSAACPIVPVIPTIGENGHWFVDGVDTGKPAYIPTGQSVPVFDLLRSRQYITEYNFPGTDPESSGYVRDVRPCLRFLGQVPGPGWSVEVYIYRNKKNKGFKKVLSSPVSECEAPSDWIGGGYQTVVLPWSLMRIFWEMFDPVANGNNIFFHDNDYDVSAISQAWFTKSKNGAVLVKRGGLANTCSSRSTGALFSGTFGIRIGNETAGCFGELRIFRITLNSLSPDDTNLIFNMKIDSGTTVQTFR</sequence>
<evidence type="ECO:0000313" key="1">
    <source>
        <dbReference type="EMBL" id="MBO8475193.1"/>
    </source>
</evidence>
<organism evidence="1 2">
    <name type="scientific">Candidatus Cryptobacteroides faecigallinarum</name>
    <dbReference type="NCBI Taxonomy" id="2840763"/>
    <lineage>
        <taxon>Bacteria</taxon>
        <taxon>Pseudomonadati</taxon>
        <taxon>Bacteroidota</taxon>
        <taxon>Bacteroidia</taxon>
        <taxon>Bacteroidales</taxon>
        <taxon>Candidatus Cryptobacteroides</taxon>
    </lineage>
</organism>
<gene>
    <name evidence="1" type="ORF">IAB91_07890</name>
</gene>
<comment type="caution">
    <text evidence="1">The sequence shown here is derived from an EMBL/GenBank/DDBJ whole genome shotgun (WGS) entry which is preliminary data.</text>
</comment>
<dbReference type="AlphaFoldDB" id="A0A9D9ILY7"/>
<reference evidence="1" key="1">
    <citation type="submission" date="2020-10" db="EMBL/GenBank/DDBJ databases">
        <authorList>
            <person name="Gilroy R."/>
        </authorList>
    </citation>
    <scope>NUCLEOTIDE SEQUENCE</scope>
    <source>
        <strain evidence="1">B1-13419</strain>
    </source>
</reference>
<dbReference type="Proteomes" id="UP000823757">
    <property type="component" value="Unassembled WGS sequence"/>
</dbReference>
<proteinExistence type="predicted"/>